<dbReference type="PANTHER" id="PTHR47337:SF1">
    <property type="entry name" value="TETRATRICOPEPTIDE REPEAT (TPR)-LIKE SUPERFAMILY PROTEIN"/>
    <property type="match status" value="1"/>
</dbReference>
<dbReference type="PANTHER" id="PTHR47337">
    <property type="entry name" value="TETRATRICOPEPTIDE REPEAT (TPR)-LIKE SUPERFAMILY PROTEIN"/>
    <property type="match status" value="1"/>
</dbReference>
<name>A0ABQ4X0B0_9ASTR</name>
<evidence type="ECO:0000313" key="1">
    <source>
        <dbReference type="EMBL" id="GJS58567.1"/>
    </source>
</evidence>
<organism evidence="1 2">
    <name type="scientific">Tanacetum coccineum</name>
    <dbReference type="NCBI Taxonomy" id="301880"/>
    <lineage>
        <taxon>Eukaryota</taxon>
        <taxon>Viridiplantae</taxon>
        <taxon>Streptophyta</taxon>
        <taxon>Embryophyta</taxon>
        <taxon>Tracheophyta</taxon>
        <taxon>Spermatophyta</taxon>
        <taxon>Magnoliopsida</taxon>
        <taxon>eudicotyledons</taxon>
        <taxon>Gunneridae</taxon>
        <taxon>Pentapetalae</taxon>
        <taxon>asterids</taxon>
        <taxon>campanulids</taxon>
        <taxon>Asterales</taxon>
        <taxon>Asteraceae</taxon>
        <taxon>Asteroideae</taxon>
        <taxon>Anthemideae</taxon>
        <taxon>Anthemidinae</taxon>
        <taxon>Tanacetum</taxon>
    </lineage>
</organism>
<dbReference type="Proteomes" id="UP001151760">
    <property type="component" value="Unassembled WGS sequence"/>
</dbReference>
<gene>
    <name evidence="1" type="ORF">Tco_0653351</name>
</gene>
<reference evidence="1" key="1">
    <citation type="journal article" date="2022" name="Int. J. Mol. Sci.">
        <title>Draft Genome of Tanacetum Coccineum: Genomic Comparison of Closely Related Tanacetum-Family Plants.</title>
        <authorList>
            <person name="Yamashiro T."/>
            <person name="Shiraishi A."/>
            <person name="Nakayama K."/>
            <person name="Satake H."/>
        </authorList>
    </citation>
    <scope>NUCLEOTIDE SEQUENCE</scope>
</reference>
<proteinExistence type="predicted"/>
<comment type="caution">
    <text evidence="1">The sequence shown here is derived from an EMBL/GenBank/DDBJ whole genome shotgun (WGS) entry which is preliminary data.</text>
</comment>
<reference evidence="1" key="2">
    <citation type="submission" date="2022-01" db="EMBL/GenBank/DDBJ databases">
        <authorList>
            <person name="Yamashiro T."/>
            <person name="Shiraishi A."/>
            <person name="Satake H."/>
            <person name="Nakayama K."/>
        </authorList>
    </citation>
    <scope>NUCLEOTIDE SEQUENCE</scope>
</reference>
<sequence>MEQSSSGKRQIEGELKLIAVQHNRKDFPPNVVDSKEFVANDVTVCLIYLICGLSKWSRRLKSLLLRINAFIKSSVTDQPQQIQLQCVSTKTKGRGMVSLIDVPQATLLHTEEPYAADLCHNYIQLNSEAKLELHIYSIVLLKCLHHCYGSNLPINRDTISQASPVEAQVAQPEGITLEDP</sequence>
<keyword evidence="2" id="KW-1185">Reference proteome</keyword>
<evidence type="ECO:0000313" key="2">
    <source>
        <dbReference type="Proteomes" id="UP001151760"/>
    </source>
</evidence>
<protein>
    <submittedName>
        <fullName evidence="1">Uncharacterized protein</fullName>
    </submittedName>
</protein>
<accession>A0ABQ4X0B0</accession>
<dbReference type="EMBL" id="BQNB010009088">
    <property type="protein sequence ID" value="GJS58567.1"/>
    <property type="molecule type" value="Genomic_DNA"/>
</dbReference>